<feature type="transmembrane region" description="Helical" evidence="9">
    <location>
        <begin position="90"/>
        <end position="109"/>
    </location>
</feature>
<dbReference type="GO" id="GO:0015369">
    <property type="term" value="F:calcium:proton antiporter activity"/>
    <property type="evidence" value="ECO:0007669"/>
    <property type="project" value="UniProtKB-UniRule"/>
</dbReference>
<dbReference type="Pfam" id="PF01699">
    <property type="entry name" value="Na_Ca_ex"/>
    <property type="match status" value="2"/>
</dbReference>
<dbReference type="OrthoDB" id="9776105at2"/>
<feature type="transmembrane region" description="Helical" evidence="9">
    <location>
        <begin position="121"/>
        <end position="146"/>
    </location>
</feature>
<feature type="transmembrane region" description="Helical" evidence="9">
    <location>
        <begin position="329"/>
        <end position="348"/>
    </location>
</feature>
<keyword evidence="7 9" id="KW-0406">Ion transport</keyword>
<evidence type="ECO:0000313" key="12">
    <source>
        <dbReference type="Proteomes" id="UP000000719"/>
    </source>
</evidence>
<feature type="domain" description="Sodium/calcium exchanger membrane region" evidence="10">
    <location>
        <begin position="24"/>
        <end position="178"/>
    </location>
</feature>
<keyword evidence="8 9" id="KW-0472">Membrane</keyword>
<dbReference type="PANTHER" id="PTHR31503:SF22">
    <property type="entry name" value="VACUOLAR CALCIUM ION TRANSPORTER"/>
    <property type="match status" value="1"/>
</dbReference>
<dbReference type="GO" id="GO:0012505">
    <property type="term" value="C:endomembrane system"/>
    <property type="evidence" value="ECO:0007669"/>
    <property type="project" value="UniProtKB-SubCell"/>
</dbReference>
<dbReference type="GO" id="GO:0016020">
    <property type="term" value="C:membrane"/>
    <property type="evidence" value="ECO:0007669"/>
    <property type="project" value="InterPro"/>
</dbReference>
<dbReference type="AlphaFoldDB" id="B8D0E8"/>
<evidence type="ECO:0000256" key="9">
    <source>
        <dbReference type="RuleBase" id="RU365028"/>
    </source>
</evidence>
<comment type="function">
    <text evidence="9">Ca(+)/H(+) antiporter that extrudes calcium in exchange for external protons.</text>
</comment>
<evidence type="ECO:0000256" key="5">
    <source>
        <dbReference type="ARBA" id="ARBA00022837"/>
    </source>
</evidence>
<dbReference type="Gene3D" id="1.20.1420.30">
    <property type="entry name" value="NCX, central ion-binding region"/>
    <property type="match status" value="1"/>
</dbReference>
<keyword evidence="6 9" id="KW-1133">Transmembrane helix</keyword>
<feature type="domain" description="Sodium/calcium exchanger membrane region" evidence="10">
    <location>
        <begin position="206"/>
        <end position="347"/>
    </location>
</feature>
<dbReference type="NCBIfam" id="TIGR00378">
    <property type="entry name" value="cax"/>
    <property type="match status" value="1"/>
</dbReference>
<protein>
    <recommendedName>
        <fullName evidence="9">Ca(2+)/H(+) antiporter</fullName>
    </recommendedName>
</protein>
<evidence type="ECO:0000313" key="11">
    <source>
        <dbReference type="EMBL" id="ACL70884.1"/>
    </source>
</evidence>
<feature type="transmembrane region" description="Helical" evidence="9">
    <location>
        <begin position="235"/>
        <end position="256"/>
    </location>
</feature>
<comment type="caution">
    <text evidence="9">Lacks conserved residue(s) required for the propagation of feature annotation.</text>
</comment>
<dbReference type="InterPro" id="IPR004713">
    <property type="entry name" value="CaH_exchang"/>
</dbReference>
<comment type="similarity">
    <text evidence="9">Belongs to the Ca(2+):cation antiporter (CaCA) (TC 2.A.19) family.</text>
</comment>
<evidence type="ECO:0000256" key="3">
    <source>
        <dbReference type="ARBA" id="ARBA00022568"/>
    </source>
</evidence>
<organism evidence="11 12">
    <name type="scientific">Halothermothrix orenii (strain H 168 / OCM 544 / DSM 9562)</name>
    <dbReference type="NCBI Taxonomy" id="373903"/>
    <lineage>
        <taxon>Bacteria</taxon>
        <taxon>Bacillati</taxon>
        <taxon>Bacillota</taxon>
        <taxon>Clostridia</taxon>
        <taxon>Halanaerobiales</taxon>
        <taxon>Halothermotrichaceae</taxon>
        <taxon>Halothermothrix</taxon>
    </lineage>
</organism>
<feature type="transmembrane region" description="Helical" evidence="9">
    <location>
        <begin position="158"/>
        <end position="180"/>
    </location>
</feature>
<feature type="transmembrane region" description="Helical" evidence="9">
    <location>
        <begin position="20"/>
        <end position="42"/>
    </location>
</feature>
<keyword evidence="4 9" id="KW-0812">Transmembrane</keyword>
<keyword evidence="3 9" id="KW-0109">Calcium transport</keyword>
<proteinExistence type="inferred from homology"/>
<gene>
    <name evidence="11" type="ordered locus">Hore_21390</name>
</gene>
<dbReference type="KEGG" id="hor:Hore_21390"/>
<dbReference type="RefSeq" id="WP_015923853.1">
    <property type="nucleotide sequence ID" value="NC_011899.1"/>
</dbReference>
<feature type="transmembrane region" description="Helical" evidence="9">
    <location>
        <begin position="201"/>
        <end position="229"/>
    </location>
</feature>
<reference evidence="11 12" key="1">
    <citation type="journal article" date="2009" name="PLoS ONE">
        <title>Genome analysis of the anaerobic thermohalophilic bacterium Halothermothrix orenii.</title>
        <authorList>
            <person name="Mavromatis K."/>
            <person name="Ivanova N."/>
            <person name="Anderson I."/>
            <person name="Lykidis A."/>
            <person name="Hooper S.D."/>
            <person name="Sun H."/>
            <person name="Kunin V."/>
            <person name="Lapidus A."/>
            <person name="Hugenholtz P."/>
            <person name="Patel B."/>
            <person name="Kyrpides N.C."/>
        </authorList>
    </citation>
    <scope>NUCLEOTIDE SEQUENCE [LARGE SCALE GENOMIC DNA]</scope>
    <source>
        <strain evidence="12">H 168 / OCM 544 / DSM 9562</strain>
    </source>
</reference>
<evidence type="ECO:0000256" key="7">
    <source>
        <dbReference type="ARBA" id="ARBA00023065"/>
    </source>
</evidence>
<dbReference type="eggNOG" id="COG0387">
    <property type="taxonomic scope" value="Bacteria"/>
</dbReference>
<comment type="subcellular location">
    <subcellularLocation>
        <location evidence="1">Endomembrane system</location>
        <topology evidence="1">Multi-pass membrane protein</topology>
    </subcellularLocation>
</comment>
<feature type="transmembrane region" description="Helical" evidence="9">
    <location>
        <begin position="268"/>
        <end position="295"/>
    </location>
</feature>
<evidence type="ECO:0000259" key="10">
    <source>
        <dbReference type="Pfam" id="PF01699"/>
    </source>
</evidence>
<evidence type="ECO:0000256" key="4">
    <source>
        <dbReference type="ARBA" id="ARBA00022692"/>
    </source>
</evidence>
<dbReference type="PANTHER" id="PTHR31503">
    <property type="entry name" value="VACUOLAR CALCIUM ION TRANSPORTER"/>
    <property type="match status" value="1"/>
</dbReference>
<name>B8D0E8_HALOH</name>
<evidence type="ECO:0000256" key="6">
    <source>
        <dbReference type="ARBA" id="ARBA00022989"/>
    </source>
</evidence>
<dbReference type="Proteomes" id="UP000000719">
    <property type="component" value="Chromosome"/>
</dbReference>
<evidence type="ECO:0000256" key="1">
    <source>
        <dbReference type="ARBA" id="ARBA00004127"/>
    </source>
</evidence>
<evidence type="ECO:0000256" key="8">
    <source>
        <dbReference type="ARBA" id="ARBA00023136"/>
    </source>
</evidence>
<keyword evidence="2 9" id="KW-0813">Transport</keyword>
<dbReference type="InterPro" id="IPR004837">
    <property type="entry name" value="NaCa_Exmemb"/>
</dbReference>
<dbReference type="GO" id="GO:0006874">
    <property type="term" value="P:intracellular calcium ion homeostasis"/>
    <property type="evidence" value="ECO:0007669"/>
    <property type="project" value="TreeGrafter"/>
</dbReference>
<accession>B8D0E8</accession>
<keyword evidence="5 9" id="KW-0106">Calcium</keyword>
<evidence type="ECO:0000256" key="2">
    <source>
        <dbReference type="ARBA" id="ARBA00022448"/>
    </source>
</evidence>
<sequence>MKIFKYLLIFVPVSWGTYFLRGNSLGTFITSALAIVPLAFIISRKTDRLRSYLGSSWGGLINVTFGNATELIISLYAIIDRLLNVVKANITGSIVMNLLLVLGLSFFTGGLKHRKQTFDKVLAIANGTMLMLAVIGMLIPAIFYFASPNIKTLVLGKLSLGVGAVLFVTYMASLYYTLVIHENEKKESHRQIKKSPGRGSVMREAFILFLVTSLVAVEANILVGSITIIQKKFNISPVFIGVIILPIISNVAENLTAITMARENKIDLSINIAIGSSIQVALFLVPLLIFISHLINHPMNVLFNLLEVSSIGLSVLAINIVYLQGESNWFEGLQLCAAYLIIAIAFYFA</sequence>
<dbReference type="EMBL" id="CP001098">
    <property type="protein sequence ID" value="ACL70884.1"/>
    <property type="molecule type" value="Genomic_DNA"/>
</dbReference>
<keyword evidence="12" id="KW-1185">Reference proteome</keyword>
<keyword evidence="9" id="KW-0050">Antiport</keyword>
<feature type="transmembrane region" description="Helical" evidence="9">
    <location>
        <begin position="301"/>
        <end position="322"/>
    </location>
</feature>
<dbReference type="HOGENOM" id="CLU_008721_2_1_9"/>
<dbReference type="InterPro" id="IPR004798">
    <property type="entry name" value="CAX-like"/>
</dbReference>
<dbReference type="InterPro" id="IPR044880">
    <property type="entry name" value="NCX_ion-bd_dom_sf"/>
</dbReference>
<feature type="transmembrane region" description="Helical" evidence="9">
    <location>
        <begin position="54"/>
        <end position="78"/>
    </location>
</feature>